<reference evidence="2 3" key="2">
    <citation type="submission" date="2019-01" db="EMBL/GenBank/DDBJ databases">
        <title>The decoding of complex shrimp genome reveals the adaptation for benthos swimmer, frequently molting mechanism and breeding impact on genome.</title>
        <authorList>
            <person name="Sun Y."/>
            <person name="Gao Y."/>
            <person name="Yu Y."/>
        </authorList>
    </citation>
    <scope>NUCLEOTIDE SEQUENCE [LARGE SCALE GENOMIC DNA]</scope>
    <source>
        <tissue evidence="2">Muscle</tissue>
    </source>
</reference>
<comment type="caution">
    <text evidence="2">The sequence shown here is derived from an EMBL/GenBank/DDBJ whole genome shotgun (WGS) entry which is preliminary data.</text>
</comment>
<feature type="compositionally biased region" description="Basic residues" evidence="1">
    <location>
        <begin position="32"/>
        <end position="41"/>
    </location>
</feature>
<evidence type="ECO:0000256" key="1">
    <source>
        <dbReference type="SAM" id="MobiDB-lite"/>
    </source>
</evidence>
<feature type="compositionally biased region" description="Acidic residues" evidence="1">
    <location>
        <begin position="48"/>
        <end position="61"/>
    </location>
</feature>
<organism evidence="2 3">
    <name type="scientific">Penaeus vannamei</name>
    <name type="common">Whiteleg shrimp</name>
    <name type="synonym">Litopenaeus vannamei</name>
    <dbReference type="NCBI Taxonomy" id="6689"/>
    <lineage>
        <taxon>Eukaryota</taxon>
        <taxon>Metazoa</taxon>
        <taxon>Ecdysozoa</taxon>
        <taxon>Arthropoda</taxon>
        <taxon>Crustacea</taxon>
        <taxon>Multicrustacea</taxon>
        <taxon>Malacostraca</taxon>
        <taxon>Eumalacostraca</taxon>
        <taxon>Eucarida</taxon>
        <taxon>Decapoda</taxon>
        <taxon>Dendrobranchiata</taxon>
        <taxon>Penaeoidea</taxon>
        <taxon>Penaeidae</taxon>
        <taxon>Penaeus</taxon>
    </lineage>
</organism>
<protein>
    <submittedName>
        <fullName evidence="2">Uncharacterized protein</fullName>
    </submittedName>
</protein>
<feature type="region of interest" description="Disordered" evidence="1">
    <location>
        <begin position="15"/>
        <end position="73"/>
    </location>
</feature>
<keyword evidence="3" id="KW-1185">Reference proteome</keyword>
<evidence type="ECO:0000313" key="3">
    <source>
        <dbReference type="Proteomes" id="UP000283509"/>
    </source>
</evidence>
<dbReference type="AlphaFoldDB" id="A0A3R7MSP8"/>
<reference evidence="2 3" key="1">
    <citation type="submission" date="2018-04" db="EMBL/GenBank/DDBJ databases">
        <authorList>
            <person name="Zhang X."/>
            <person name="Yuan J."/>
            <person name="Li F."/>
            <person name="Xiang J."/>
        </authorList>
    </citation>
    <scope>NUCLEOTIDE SEQUENCE [LARGE SCALE GENOMIC DNA]</scope>
    <source>
        <tissue evidence="2">Muscle</tissue>
    </source>
</reference>
<accession>A0A3R7MSP8</accession>
<feature type="region of interest" description="Disordered" evidence="1">
    <location>
        <begin position="178"/>
        <end position="209"/>
    </location>
</feature>
<evidence type="ECO:0000313" key="2">
    <source>
        <dbReference type="EMBL" id="ROT84943.1"/>
    </source>
</evidence>
<name>A0A3R7MSP8_PENVA</name>
<feature type="compositionally biased region" description="Polar residues" evidence="1">
    <location>
        <begin position="179"/>
        <end position="190"/>
    </location>
</feature>
<dbReference type="EMBL" id="QCYY01000465">
    <property type="protein sequence ID" value="ROT84943.1"/>
    <property type="molecule type" value="Genomic_DNA"/>
</dbReference>
<sequence length="608" mass="67033">MLSWCSSCLGVGTFGPTSPNSPMTQPLSSAHKNLRLRRSVVSRRGELTDDSEDDSEDDLPDDQGCGKSNTWSRGNPGLLPLTIPRFPKRWSCRFSRVTSTAMHRPDLEDTGSISSYFLQSPESAASYDDGSVYSSYGSTDVTDPSGTSISNLSNVSNSIRGSIGSLVSVKSSESVLPYCNTNDGDSNINPSHRPPSRLSPGTRRPHPMFLTPEEAAKPPTVQPPAKVHAFSPVQERLWLGRGVLTGIMGKKSETFAGEYLTEGQKTPVKLRSATTLRAISAFEARVDTKNNPVWYSFGRVVLALRYLLAKKELEVSVVQVTELPAGREKSSIDFQVCVKPGRRKTRWIKSVKPGPSHDADGIAAQCSLKVRRVRERSLVMSAFVAGRRNHVHLALGHAVVPDLEAQALTDGQWHTFPLNLRQGCQLQDHLGMAMVALSCCERTYGFYTFTVDIMHIRNVKVQRLGTHVTSSFKAKAELWVQATLMVDGQQKAKYDMPPTPLVRPSGYDEQGWESIFKHGCTVSFHVPKDKIHLATIIVKVNGRSRHHLTSKEALLGTVSFGPEELFGGQHAVGGQMDVPGDPLDSRLTHWGQALRRMAKVDMWHRLQI</sequence>
<dbReference type="OrthoDB" id="6358391at2759"/>
<dbReference type="Proteomes" id="UP000283509">
    <property type="component" value="Unassembled WGS sequence"/>
</dbReference>
<gene>
    <name evidence="2" type="ORF">C7M84_021801</name>
</gene>
<proteinExistence type="predicted"/>
<feature type="compositionally biased region" description="Polar residues" evidence="1">
    <location>
        <begin position="15"/>
        <end position="31"/>
    </location>
</feature>